<evidence type="ECO:0000259" key="2">
    <source>
        <dbReference type="PROSITE" id="PS50053"/>
    </source>
</evidence>
<dbReference type="SMR" id="A0A8I6YA12"/>
<dbReference type="SUPFAM" id="SSF54236">
    <property type="entry name" value="Ubiquitin-like"/>
    <property type="match status" value="1"/>
</dbReference>
<protein>
    <recommendedName>
        <fullName evidence="2">Ubiquitin-like domain-containing protein</fullName>
    </recommendedName>
</protein>
<evidence type="ECO:0000256" key="1">
    <source>
        <dbReference type="SAM" id="MobiDB-lite"/>
    </source>
</evidence>
<dbReference type="PANTHER" id="PTHR10621">
    <property type="entry name" value="UV EXCISION REPAIR PROTEIN RAD23"/>
    <property type="match status" value="1"/>
</dbReference>
<dbReference type="InterPro" id="IPR000626">
    <property type="entry name" value="Ubiquitin-like_dom"/>
</dbReference>
<feature type="region of interest" description="Disordered" evidence="1">
    <location>
        <begin position="92"/>
        <end position="120"/>
    </location>
</feature>
<reference evidence="3" key="3">
    <citation type="submission" date="2022-01" db="UniProtKB">
        <authorList>
            <consortium name="EnsemblPlants"/>
        </authorList>
    </citation>
    <scope>IDENTIFICATION</scope>
    <source>
        <strain evidence="3">subsp. vulgare</strain>
    </source>
</reference>
<dbReference type="RefSeq" id="XP_044949599.1">
    <property type="nucleotide sequence ID" value="XM_045093664.1"/>
</dbReference>
<dbReference type="PANTHER" id="PTHR10621:SF33">
    <property type="entry name" value="OS09G0481650 PROTEIN"/>
    <property type="match status" value="1"/>
</dbReference>
<dbReference type="Gene3D" id="3.10.20.90">
    <property type="entry name" value="Phosphatidylinositol 3-kinase Catalytic Subunit, Chain A, domain 1"/>
    <property type="match status" value="1"/>
</dbReference>
<dbReference type="GeneID" id="123399242"/>
<sequence length="213" mass="22813">MRWLVVLGGRPAMDVTFVCSSSSGEGPFKMEVGFFDTVQDIKHKLQGRTGWPAAAMSLFHDGDALVDDDSAGAGVTERYGVVEGSVIHVALDGDERRPRRKDRKDGTRRPARSARRERDGAVAPPLRVKVVSRCGAGRVEMAVRARGAVSALRGELERGAASGSGFPLPPDGGYFFIHGQSVMDEARSFEWHGVAAGDEVVVFEGSVTRAPAC</sequence>
<accession>A0A8I6YA12</accession>
<gene>
    <name evidence="3" type="primary">LOC123399242</name>
</gene>
<dbReference type="PROSITE" id="PS50053">
    <property type="entry name" value="UBIQUITIN_2"/>
    <property type="match status" value="1"/>
</dbReference>
<dbReference type="AlphaFoldDB" id="A0A8I6YA12"/>
<name>A0A8I6YA12_HORVV</name>
<dbReference type="KEGG" id="hvg:123399242"/>
<evidence type="ECO:0000313" key="4">
    <source>
        <dbReference type="Proteomes" id="UP000011116"/>
    </source>
</evidence>
<dbReference type="OrthoDB" id="419317at2759"/>
<dbReference type="Pfam" id="PF00240">
    <property type="entry name" value="ubiquitin"/>
    <property type="match status" value="1"/>
</dbReference>
<proteinExistence type="predicted"/>
<reference evidence="4" key="1">
    <citation type="journal article" date="2012" name="Nature">
        <title>A physical, genetic and functional sequence assembly of the barley genome.</title>
        <authorList>
            <consortium name="The International Barley Genome Sequencing Consortium"/>
            <person name="Mayer K.F."/>
            <person name="Waugh R."/>
            <person name="Brown J.W."/>
            <person name="Schulman A."/>
            <person name="Langridge P."/>
            <person name="Platzer M."/>
            <person name="Fincher G.B."/>
            <person name="Muehlbauer G.J."/>
            <person name="Sato K."/>
            <person name="Close T.J."/>
            <person name="Wise R.P."/>
            <person name="Stein N."/>
        </authorList>
    </citation>
    <scope>NUCLEOTIDE SEQUENCE [LARGE SCALE GENOMIC DNA]</scope>
    <source>
        <strain evidence="4">cv. Morex</strain>
    </source>
</reference>
<dbReference type="Proteomes" id="UP000011116">
    <property type="component" value="Chromosome 5H"/>
</dbReference>
<dbReference type="CDD" id="cd17039">
    <property type="entry name" value="Ubl_ubiquitin_like"/>
    <property type="match status" value="1"/>
</dbReference>
<organism evidence="3 4">
    <name type="scientific">Hordeum vulgare subsp. vulgare</name>
    <name type="common">Domesticated barley</name>
    <dbReference type="NCBI Taxonomy" id="112509"/>
    <lineage>
        <taxon>Eukaryota</taxon>
        <taxon>Viridiplantae</taxon>
        <taxon>Streptophyta</taxon>
        <taxon>Embryophyta</taxon>
        <taxon>Tracheophyta</taxon>
        <taxon>Spermatophyta</taxon>
        <taxon>Magnoliopsida</taxon>
        <taxon>Liliopsida</taxon>
        <taxon>Poales</taxon>
        <taxon>Poaceae</taxon>
        <taxon>BOP clade</taxon>
        <taxon>Pooideae</taxon>
        <taxon>Triticodae</taxon>
        <taxon>Triticeae</taxon>
        <taxon>Hordeinae</taxon>
        <taxon>Hordeum</taxon>
    </lineage>
</organism>
<dbReference type="Gramene" id="HORVU.MOREX.r2.5HG0405930.1">
    <property type="protein sequence ID" value="HORVU.MOREX.r2.5HG0405930.1.CDS.1"/>
    <property type="gene ID" value="HORVU.MOREX.r2.5HG0405930"/>
</dbReference>
<evidence type="ECO:0000313" key="3">
    <source>
        <dbReference type="EnsemblPlants" id="HORVU.MOREX.r3.5HG0489850.1.CDS1"/>
    </source>
</evidence>
<dbReference type="EnsemblPlants" id="HORVU.MOREX.r3.5HG0489850.1">
    <property type="protein sequence ID" value="HORVU.MOREX.r3.5HG0489850.1.CDS1"/>
    <property type="gene ID" value="HORVU.MOREX.r3.5HG0489850"/>
</dbReference>
<dbReference type="InterPro" id="IPR029071">
    <property type="entry name" value="Ubiquitin-like_domsf"/>
</dbReference>
<feature type="domain" description="Ubiquitin-like" evidence="2">
    <location>
        <begin position="13"/>
        <end position="91"/>
    </location>
</feature>
<keyword evidence="4" id="KW-1185">Reference proteome</keyword>
<dbReference type="Gramene" id="HORVU.MOREX.r3.5HG0489850.1">
    <property type="protein sequence ID" value="HORVU.MOREX.r3.5HG0489850.1.CDS1"/>
    <property type="gene ID" value="HORVU.MOREX.r3.5HG0489850"/>
</dbReference>
<reference evidence="3" key="2">
    <citation type="submission" date="2020-10" db="EMBL/GenBank/DDBJ databases">
        <authorList>
            <person name="Scholz U."/>
            <person name="Mascher M."/>
            <person name="Fiebig A."/>
        </authorList>
    </citation>
    <scope>NUCLEOTIDE SEQUENCE [LARGE SCALE GENOMIC DNA]</scope>
    <source>
        <strain evidence="3">cv. Morex</strain>
    </source>
</reference>